<evidence type="ECO:0000313" key="2">
    <source>
        <dbReference type="EMBL" id="NOV43639.1"/>
    </source>
</evidence>
<dbReference type="EMBL" id="GHWJ01010902">
    <property type="protein sequence ID" value="NOV43639.1"/>
    <property type="molecule type" value="Transcribed_RNA"/>
</dbReference>
<sequence length="67" mass="7523">MLSSRDAAILLFTVSMYMGIWRYIVGVFVPESSACKSICSCQEAFKYSTAHAFQMYPFGSPWAKVVI</sequence>
<keyword evidence="1" id="KW-0812">Transmembrane</keyword>
<reference evidence="2" key="1">
    <citation type="submission" date="2019-09" db="EMBL/GenBank/DDBJ databases">
        <title>Organ-specific transcriptomic study of the physiology of the cattle tick, Rhipicephalus microplus.</title>
        <authorList>
            <person name="Tirloni L."/>
            <person name="Braz G."/>
            <person name="Gandara A.C.P."/>
            <person name="Sabadin G.A."/>
            <person name="da Silva R.M."/>
            <person name="Guizzo M.G."/>
            <person name="Machado J.A."/>
            <person name="Costa E.P."/>
            <person name="Gomes H.F."/>
            <person name="Moraes J."/>
            <person name="Mota M.B.S."/>
            <person name="Mesquita R.D."/>
            <person name="Alvarenga P.H."/>
            <person name="Alves F."/>
            <person name="Seixas A."/>
            <person name="da Fonseca R.N."/>
            <person name="Fogaca A."/>
            <person name="Logullo C."/>
            <person name="Tanaka A."/>
            <person name="Daffre S."/>
            <person name="Termignoni C."/>
            <person name="Vaz I.S.Jr."/>
            <person name="Oliveira P.L."/>
            <person name="Ribeiro J.M."/>
        </authorList>
    </citation>
    <scope>NUCLEOTIDE SEQUENCE</scope>
    <source>
        <strain evidence="2">Porto Alegre</strain>
    </source>
</reference>
<keyword evidence="1" id="KW-0472">Membrane</keyword>
<feature type="transmembrane region" description="Helical" evidence="1">
    <location>
        <begin position="7"/>
        <end position="29"/>
    </location>
</feature>
<name>A0A6M2DBZ7_RHIMP</name>
<protein>
    <submittedName>
        <fullName evidence="2">Putative secreted protein midgut overexpressed</fullName>
    </submittedName>
</protein>
<organism evidence="2">
    <name type="scientific">Rhipicephalus microplus</name>
    <name type="common">Cattle tick</name>
    <name type="synonym">Boophilus microplus</name>
    <dbReference type="NCBI Taxonomy" id="6941"/>
    <lineage>
        <taxon>Eukaryota</taxon>
        <taxon>Metazoa</taxon>
        <taxon>Ecdysozoa</taxon>
        <taxon>Arthropoda</taxon>
        <taxon>Chelicerata</taxon>
        <taxon>Arachnida</taxon>
        <taxon>Acari</taxon>
        <taxon>Parasitiformes</taxon>
        <taxon>Ixodida</taxon>
        <taxon>Ixodoidea</taxon>
        <taxon>Ixodidae</taxon>
        <taxon>Rhipicephalinae</taxon>
        <taxon>Rhipicephalus</taxon>
        <taxon>Boophilus</taxon>
    </lineage>
</organism>
<dbReference type="AlphaFoldDB" id="A0A6M2DBZ7"/>
<proteinExistence type="predicted"/>
<keyword evidence="1" id="KW-1133">Transmembrane helix</keyword>
<accession>A0A6M2DBZ7</accession>
<evidence type="ECO:0000256" key="1">
    <source>
        <dbReference type="SAM" id="Phobius"/>
    </source>
</evidence>